<evidence type="ECO:0000313" key="2">
    <source>
        <dbReference type="EMBL" id="RZS84128.1"/>
    </source>
</evidence>
<comment type="caution">
    <text evidence="2">The sequence shown here is derived from an EMBL/GenBank/DDBJ whole genome shotgun (WGS) entry which is preliminary data.</text>
</comment>
<dbReference type="CDD" id="cd03450">
    <property type="entry name" value="NodN"/>
    <property type="match status" value="1"/>
</dbReference>
<feature type="domain" description="MaoC-like" evidence="1">
    <location>
        <begin position="12"/>
        <end position="117"/>
    </location>
</feature>
<dbReference type="PANTHER" id="PTHR42993">
    <property type="entry name" value="MAOC-LIKE DEHYDRATASE DOMAIN-CONTAINING PROTEIN"/>
    <property type="match status" value="1"/>
</dbReference>
<dbReference type="RefSeq" id="WP_130355520.1">
    <property type="nucleotide sequence ID" value="NZ_SGXC01000001.1"/>
</dbReference>
<dbReference type="Gene3D" id="3.10.129.10">
    <property type="entry name" value="Hotdog Thioesterase"/>
    <property type="match status" value="1"/>
</dbReference>
<dbReference type="PANTHER" id="PTHR42993:SF1">
    <property type="entry name" value="MAOC-LIKE DEHYDRATASE DOMAIN-CONTAINING PROTEIN"/>
    <property type="match status" value="1"/>
</dbReference>
<dbReference type="OrthoDB" id="9801735at2"/>
<proteinExistence type="predicted"/>
<dbReference type="SUPFAM" id="SSF54637">
    <property type="entry name" value="Thioesterase/thiol ester dehydrase-isomerase"/>
    <property type="match status" value="1"/>
</dbReference>
<protein>
    <submittedName>
        <fullName evidence="2">Acyl dehydratase</fullName>
    </submittedName>
</protein>
<dbReference type="EMBL" id="SGXC01000001">
    <property type="protein sequence ID" value="RZS84128.1"/>
    <property type="molecule type" value="Genomic_DNA"/>
</dbReference>
<gene>
    <name evidence="2" type="ORF">EV675_0130</name>
</gene>
<dbReference type="InterPro" id="IPR002539">
    <property type="entry name" value="MaoC-like_dom"/>
</dbReference>
<accession>A0A4Q7NH44</accession>
<organism evidence="2 3">
    <name type="scientific">Pigmentiphaga kullae</name>
    <dbReference type="NCBI Taxonomy" id="151784"/>
    <lineage>
        <taxon>Bacteria</taxon>
        <taxon>Pseudomonadati</taxon>
        <taxon>Pseudomonadota</taxon>
        <taxon>Betaproteobacteria</taxon>
        <taxon>Burkholderiales</taxon>
        <taxon>Alcaligenaceae</taxon>
        <taxon>Pigmentiphaga</taxon>
    </lineage>
</organism>
<evidence type="ECO:0000259" key="1">
    <source>
        <dbReference type="Pfam" id="PF01575"/>
    </source>
</evidence>
<evidence type="ECO:0000313" key="3">
    <source>
        <dbReference type="Proteomes" id="UP000292445"/>
    </source>
</evidence>
<keyword evidence="3" id="KW-1185">Reference proteome</keyword>
<dbReference type="AlphaFoldDB" id="A0A4Q7NH44"/>
<dbReference type="Pfam" id="PF01575">
    <property type="entry name" value="MaoC_dehydratas"/>
    <property type="match status" value="1"/>
</dbReference>
<reference evidence="2 3" key="1">
    <citation type="submission" date="2019-02" db="EMBL/GenBank/DDBJ databases">
        <title>Genomic Encyclopedia of Type Strains, Phase IV (KMG-IV): sequencing the most valuable type-strain genomes for metagenomic binning, comparative biology and taxonomic classification.</title>
        <authorList>
            <person name="Goeker M."/>
        </authorList>
    </citation>
    <scope>NUCLEOTIDE SEQUENCE [LARGE SCALE GENOMIC DNA]</scope>
    <source>
        <strain evidence="2 3">K24</strain>
    </source>
</reference>
<sequence length="162" mass="18389">MRTIRTLDELREQIGKEVAISPWVRVDQQRIDLFAQATGDHQWIHVDQERASQESAFGTTIAHGYLTLSLLPDLMSQAVTLPPSEMSINYGLNKVRFPAPVPQGSMLRARIKLKDMRWLPAMAGQPEVRVVELIWESSIECDGMSKPACVAETISRRYDRIQ</sequence>
<dbReference type="Proteomes" id="UP000292445">
    <property type="component" value="Unassembled WGS sequence"/>
</dbReference>
<dbReference type="InterPro" id="IPR039375">
    <property type="entry name" value="NodN-like"/>
</dbReference>
<dbReference type="InterPro" id="IPR029069">
    <property type="entry name" value="HotDog_dom_sf"/>
</dbReference>
<name>A0A4Q7NH44_9BURK</name>